<dbReference type="AlphaFoldDB" id="A0A6P5AW38"/>
<dbReference type="KEGG" id="bbel:109486715"/>
<reference evidence="3" key="1">
    <citation type="submission" date="2025-08" db="UniProtKB">
        <authorList>
            <consortium name="RefSeq"/>
        </authorList>
    </citation>
    <scope>IDENTIFICATION</scope>
    <source>
        <tissue evidence="3">Gonad</tissue>
    </source>
</reference>
<dbReference type="RefSeq" id="XP_019646166.1">
    <property type="nucleotide sequence ID" value="XM_019790607.1"/>
</dbReference>
<proteinExistence type="predicted"/>
<feature type="compositionally biased region" description="Polar residues" evidence="1">
    <location>
        <begin position="80"/>
        <end position="89"/>
    </location>
</feature>
<dbReference type="GeneID" id="109486715"/>
<keyword evidence="2" id="KW-1185">Reference proteome</keyword>
<feature type="region of interest" description="Disordered" evidence="1">
    <location>
        <begin position="1"/>
        <end position="127"/>
    </location>
</feature>
<dbReference type="Proteomes" id="UP000515135">
    <property type="component" value="Unplaced"/>
</dbReference>
<protein>
    <submittedName>
        <fullName evidence="3">Uncharacterized protein LOC109486715</fullName>
    </submittedName>
</protein>
<sequence>MSPVLRHPFPGPDRAVGRGQEVSLRSVPVYMQRPSAKNGHNGAQDGQRAPSLPGVPDPGKLTTDGPDTSATHPSGPGCTSLGTFSSSLALGSRPSTSSHRRTHPHPPKQPPSASPALGHPFSVLGEL</sequence>
<evidence type="ECO:0000313" key="3">
    <source>
        <dbReference type="RefSeq" id="XP_019646166.1"/>
    </source>
</evidence>
<organism evidence="2 3">
    <name type="scientific">Branchiostoma belcheri</name>
    <name type="common">Amphioxus</name>
    <dbReference type="NCBI Taxonomy" id="7741"/>
    <lineage>
        <taxon>Eukaryota</taxon>
        <taxon>Metazoa</taxon>
        <taxon>Chordata</taxon>
        <taxon>Cephalochordata</taxon>
        <taxon>Leptocardii</taxon>
        <taxon>Amphioxiformes</taxon>
        <taxon>Branchiostomatidae</taxon>
        <taxon>Branchiostoma</taxon>
    </lineage>
</organism>
<accession>A0A6P5AW38</accession>
<gene>
    <name evidence="3" type="primary">LOC109486715</name>
</gene>
<dbReference type="OrthoDB" id="10329463at2759"/>
<evidence type="ECO:0000256" key="1">
    <source>
        <dbReference type="SAM" id="MobiDB-lite"/>
    </source>
</evidence>
<evidence type="ECO:0000313" key="2">
    <source>
        <dbReference type="Proteomes" id="UP000515135"/>
    </source>
</evidence>
<name>A0A6P5AW38_BRABE</name>